<dbReference type="Gene3D" id="3.40.1440.10">
    <property type="entry name" value="GIY-YIG endonuclease"/>
    <property type="match status" value="1"/>
</dbReference>
<keyword evidence="4" id="KW-1185">Reference proteome</keyword>
<evidence type="ECO:0000256" key="1">
    <source>
        <dbReference type="ARBA" id="ARBA00007435"/>
    </source>
</evidence>
<dbReference type="Proteomes" id="UP001302349">
    <property type="component" value="Chromosome"/>
</dbReference>
<gene>
    <name evidence="3" type="ORF">RT717_08205</name>
</gene>
<dbReference type="PROSITE" id="PS50164">
    <property type="entry name" value="GIY_YIG"/>
    <property type="match status" value="1"/>
</dbReference>
<dbReference type="SUPFAM" id="SSF82771">
    <property type="entry name" value="GIY-YIG endonuclease"/>
    <property type="match status" value="1"/>
</dbReference>
<proteinExistence type="inferred from homology"/>
<dbReference type="Pfam" id="PF01541">
    <property type="entry name" value="GIY-YIG"/>
    <property type="match status" value="1"/>
</dbReference>
<dbReference type="EMBL" id="CP136051">
    <property type="protein sequence ID" value="WOK08617.1"/>
    <property type="molecule type" value="Genomic_DNA"/>
</dbReference>
<evidence type="ECO:0000313" key="3">
    <source>
        <dbReference type="EMBL" id="WOK08617.1"/>
    </source>
</evidence>
<dbReference type="InterPro" id="IPR050190">
    <property type="entry name" value="UPF0213_domain"/>
</dbReference>
<organism evidence="3 4">
    <name type="scientific">Imperialibacter roseus</name>
    <dbReference type="NCBI Taxonomy" id="1324217"/>
    <lineage>
        <taxon>Bacteria</taxon>
        <taxon>Pseudomonadati</taxon>
        <taxon>Bacteroidota</taxon>
        <taxon>Cytophagia</taxon>
        <taxon>Cytophagales</taxon>
        <taxon>Flammeovirgaceae</taxon>
        <taxon>Imperialibacter</taxon>
    </lineage>
</organism>
<dbReference type="CDD" id="cd10456">
    <property type="entry name" value="GIY-YIG_UPF0213"/>
    <property type="match status" value="1"/>
</dbReference>
<dbReference type="PANTHER" id="PTHR34477">
    <property type="entry name" value="UPF0213 PROTEIN YHBQ"/>
    <property type="match status" value="1"/>
</dbReference>
<dbReference type="InterPro" id="IPR000305">
    <property type="entry name" value="GIY-YIG_endonuc"/>
</dbReference>
<evidence type="ECO:0000259" key="2">
    <source>
        <dbReference type="PROSITE" id="PS50164"/>
    </source>
</evidence>
<evidence type="ECO:0000313" key="4">
    <source>
        <dbReference type="Proteomes" id="UP001302349"/>
    </source>
</evidence>
<dbReference type="RefSeq" id="WP_317491252.1">
    <property type="nucleotide sequence ID" value="NZ_CP136051.1"/>
</dbReference>
<dbReference type="InterPro" id="IPR035901">
    <property type="entry name" value="GIY-YIG_endonuc_sf"/>
</dbReference>
<comment type="similarity">
    <text evidence="1">Belongs to the UPF0213 family.</text>
</comment>
<dbReference type="PANTHER" id="PTHR34477:SF1">
    <property type="entry name" value="UPF0213 PROTEIN YHBQ"/>
    <property type="match status" value="1"/>
</dbReference>
<accession>A0ABZ0IY77</accession>
<sequence>MNQYTVYILKCADGSYYTGVTNDIDWLLYEHKIGYDTKSYTFKRRPVELVFTEHFGDVNKAIAFEKQIKGWSRAKKEALMKQDWGALKELSKNSSGK</sequence>
<reference evidence="3 4" key="1">
    <citation type="journal article" date="2023" name="Microbiol. Resour. Announc.">
        <title>Complete Genome Sequence of Imperialibacter roseus strain P4T.</title>
        <authorList>
            <person name="Tizabi D.R."/>
            <person name="Bachvaroff T."/>
            <person name="Hill R.T."/>
        </authorList>
    </citation>
    <scope>NUCLEOTIDE SEQUENCE [LARGE SCALE GENOMIC DNA]</scope>
    <source>
        <strain evidence="3 4">P4T</strain>
    </source>
</reference>
<feature type="domain" description="GIY-YIG" evidence="2">
    <location>
        <begin position="2"/>
        <end position="78"/>
    </location>
</feature>
<name>A0ABZ0IY77_9BACT</name>
<protein>
    <submittedName>
        <fullName evidence="3">GIY-YIG nuclease family protein</fullName>
    </submittedName>
</protein>